<proteinExistence type="predicted"/>
<keyword evidence="2" id="KW-1185">Reference proteome</keyword>
<sequence length="60" mass="6708">MIFELTPISRAFLLSLEPSGVDRRFLPRIFCGERFGVRPRPGDGIPPLPEAAMPVLENVE</sequence>
<dbReference type="EMBL" id="LLXX01000074">
    <property type="protein sequence ID" value="KRR08795.1"/>
    <property type="molecule type" value="Genomic_DNA"/>
</dbReference>
<protein>
    <submittedName>
        <fullName evidence="1">Uncharacterized protein</fullName>
    </submittedName>
</protein>
<name>A0A0R3LMU4_9BRAD</name>
<organism evidence="1 2">
    <name type="scientific">Bradyrhizobium valentinum</name>
    <dbReference type="NCBI Taxonomy" id="1518501"/>
    <lineage>
        <taxon>Bacteria</taxon>
        <taxon>Pseudomonadati</taxon>
        <taxon>Pseudomonadota</taxon>
        <taxon>Alphaproteobacteria</taxon>
        <taxon>Hyphomicrobiales</taxon>
        <taxon>Nitrobacteraceae</taxon>
        <taxon>Bradyrhizobium</taxon>
    </lineage>
</organism>
<evidence type="ECO:0000313" key="2">
    <source>
        <dbReference type="Proteomes" id="UP000051913"/>
    </source>
</evidence>
<dbReference type="Proteomes" id="UP000051913">
    <property type="component" value="Unassembled WGS sequence"/>
</dbReference>
<evidence type="ECO:0000313" key="1">
    <source>
        <dbReference type="EMBL" id="KRR08795.1"/>
    </source>
</evidence>
<dbReference type="AlphaFoldDB" id="A0A0R3LMU4"/>
<gene>
    <name evidence="1" type="ORF">CP49_29725</name>
</gene>
<accession>A0A0R3LMU4</accession>
<comment type="caution">
    <text evidence="1">The sequence shown here is derived from an EMBL/GenBank/DDBJ whole genome shotgun (WGS) entry which is preliminary data.</text>
</comment>
<reference evidence="1 2" key="1">
    <citation type="submission" date="2014-03" db="EMBL/GenBank/DDBJ databases">
        <title>Bradyrhizobium valentinum sp. nov., isolated from effective nodules of Lupinus mariae-josephae, a lupine endemic of basic-lime soils in Eastern Spain.</title>
        <authorList>
            <person name="Duran D."/>
            <person name="Rey L."/>
            <person name="Navarro A."/>
            <person name="Busquets A."/>
            <person name="Imperial J."/>
            <person name="Ruiz-Argueso T."/>
        </authorList>
    </citation>
    <scope>NUCLEOTIDE SEQUENCE [LARGE SCALE GENOMIC DNA]</scope>
    <source>
        <strain evidence="1 2">LmjM3</strain>
    </source>
</reference>